<keyword evidence="1" id="KW-0472">Membrane</keyword>
<dbReference type="EMBL" id="BARS01012728">
    <property type="protein sequence ID" value="GAF89556.1"/>
    <property type="molecule type" value="Genomic_DNA"/>
</dbReference>
<organism evidence="2">
    <name type="scientific">marine sediment metagenome</name>
    <dbReference type="NCBI Taxonomy" id="412755"/>
    <lineage>
        <taxon>unclassified sequences</taxon>
        <taxon>metagenomes</taxon>
        <taxon>ecological metagenomes</taxon>
    </lineage>
</organism>
<dbReference type="AlphaFoldDB" id="X0TQR1"/>
<gene>
    <name evidence="2" type="ORF">S01H1_22521</name>
</gene>
<evidence type="ECO:0000313" key="2">
    <source>
        <dbReference type="EMBL" id="GAF89556.1"/>
    </source>
</evidence>
<protein>
    <submittedName>
        <fullName evidence="2">Uncharacterized protein</fullName>
    </submittedName>
</protein>
<sequence length="92" mass="10059">AVVWARVEESDLRGEDIEVVAKGRLHTAATYEIGQTEAAEPTWRIAVLLPVGRWTGASIAGLVVGAMGVFVFAMAVRHWLRERRAVTELEAS</sequence>
<feature type="transmembrane region" description="Helical" evidence="1">
    <location>
        <begin position="54"/>
        <end position="76"/>
    </location>
</feature>
<name>X0TQR1_9ZZZZ</name>
<accession>X0TQR1</accession>
<feature type="non-terminal residue" evidence="2">
    <location>
        <position position="1"/>
    </location>
</feature>
<reference evidence="2" key="1">
    <citation type="journal article" date="2014" name="Front. Microbiol.">
        <title>High frequency of phylogenetically diverse reductive dehalogenase-homologous genes in deep subseafloor sedimentary metagenomes.</title>
        <authorList>
            <person name="Kawai M."/>
            <person name="Futagami T."/>
            <person name="Toyoda A."/>
            <person name="Takaki Y."/>
            <person name="Nishi S."/>
            <person name="Hori S."/>
            <person name="Arai W."/>
            <person name="Tsubouchi T."/>
            <person name="Morono Y."/>
            <person name="Uchiyama I."/>
            <person name="Ito T."/>
            <person name="Fujiyama A."/>
            <person name="Inagaki F."/>
            <person name="Takami H."/>
        </authorList>
    </citation>
    <scope>NUCLEOTIDE SEQUENCE</scope>
    <source>
        <strain evidence="2">Expedition CK06-06</strain>
    </source>
</reference>
<keyword evidence="1" id="KW-0812">Transmembrane</keyword>
<comment type="caution">
    <text evidence="2">The sequence shown here is derived from an EMBL/GenBank/DDBJ whole genome shotgun (WGS) entry which is preliminary data.</text>
</comment>
<keyword evidence="1" id="KW-1133">Transmembrane helix</keyword>
<evidence type="ECO:0000256" key="1">
    <source>
        <dbReference type="SAM" id="Phobius"/>
    </source>
</evidence>
<proteinExistence type="predicted"/>